<evidence type="ECO:0000313" key="5">
    <source>
        <dbReference type="EMBL" id="CDO96077.1"/>
    </source>
</evidence>
<organism evidence="5 6">
    <name type="scientific">Kluyveromyces dobzhanskii CBS 2104</name>
    <dbReference type="NCBI Taxonomy" id="1427455"/>
    <lineage>
        <taxon>Eukaryota</taxon>
        <taxon>Fungi</taxon>
        <taxon>Dikarya</taxon>
        <taxon>Ascomycota</taxon>
        <taxon>Saccharomycotina</taxon>
        <taxon>Saccharomycetes</taxon>
        <taxon>Saccharomycetales</taxon>
        <taxon>Saccharomycetaceae</taxon>
        <taxon>Kluyveromyces</taxon>
    </lineage>
</organism>
<sequence length="840" mass="92084">MSVPFKVEALFPYTSDFEDDLPFPKGQILTVLEIEDDEWFFGELTDSSGETKQGIFPKGFVSEPLKETVSETLQVKPVEKIEEAQNAESPTKIPETSTVISEPTSPEPKEKISQNNVRQLRNSLSFQDGSNDSPSNEKSTFVNSDDLVKEAKSESKMSLQQRISMLQERQKLQQEQAEIADKRKKSVSSTSGSVQSATDSAATSPIKMEREAYDTSLAEDAEAETEEADMSVSSVHIAPHAVQENASVLSRRSTNVNEEATDNTENADGNGENESSEDENEEEQRRAALREKMARLANASRYGMPNAYFNPFGMPMPSTDSSKAGPKAKKPKEESDSPTDQQSLPVAIPVMPFADPSMLPMLRSKTQELSLEDSVPSETPGNQADEESETNFVDTTNDDHPDISGSTNYDEDPDFRHESNSTEEPALSGYESEDEIAKKAEEEDVPLPAVPLRTRTSRVSQSESTFGAPISPKTTNTLQKVPSIPPVPSAPSVPPIPTGAPVPPVPSATPASSSTTKSAAPVLNVKTTLDTSEVPVKHPAPAPPLPNQYVAPPLPPSTAPHQRPLLPESTPPSSPLPSSPVPPLPSNNLPLRRSTTHRFDAGTIPELEFSEQSTWWLTKTLQPDTIKPSKIKYIWESQDHVIERRNTRRLIVRDFQFLFEDYSQIQAYVVFDPKKPKETAILQQEYIPSPSQSDGSDLLIQKIYESSSKCVGKSCHSFIPQVLGPIENLVPPIAQRTYGIPVFEHTHNTPVDQSALEKLVPGLILVARNAEFTFDDGLTYSLGLETPFVAVLDSVDLGTQSLSVIEELGGECKVSTYPLVNLTKGKLKVAKPVNRKDIGW</sequence>
<protein>
    <submittedName>
        <fullName evidence="5">WGS project CCBQ000000000 data, contig 00010</fullName>
    </submittedName>
</protein>
<dbReference type="Gene3D" id="2.30.30.40">
    <property type="entry name" value="SH3 Domains"/>
    <property type="match status" value="1"/>
</dbReference>
<evidence type="ECO:0000256" key="2">
    <source>
        <dbReference type="PROSITE-ProRule" id="PRU00192"/>
    </source>
</evidence>
<dbReference type="InterPro" id="IPR035552">
    <property type="entry name" value="Mti1_SH3"/>
</dbReference>
<dbReference type="EMBL" id="CCBQ010000046">
    <property type="protein sequence ID" value="CDO96077.1"/>
    <property type="molecule type" value="Genomic_DNA"/>
</dbReference>
<feature type="compositionally biased region" description="Polar residues" evidence="3">
    <location>
        <begin position="244"/>
        <end position="267"/>
    </location>
</feature>
<dbReference type="PROSITE" id="PS50002">
    <property type="entry name" value="SH3"/>
    <property type="match status" value="1"/>
</dbReference>
<feature type="compositionally biased region" description="Pro residues" evidence="3">
    <location>
        <begin position="483"/>
        <end position="507"/>
    </location>
</feature>
<feature type="compositionally biased region" description="Polar residues" evidence="3">
    <location>
        <begin position="113"/>
        <end position="143"/>
    </location>
</feature>
<comment type="caution">
    <text evidence="5">The sequence shown here is derived from an EMBL/GenBank/DDBJ whole genome shotgun (WGS) entry which is preliminary data.</text>
</comment>
<evidence type="ECO:0000313" key="6">
    <source>
        <dbReference type="Proteomes" id="UP000031516"/>
    </source>
</evidence>
<keyword evidence="6" id="KW-1185">Reference proteome</keyword>
<gene>
    <name evidence="5" type="ORF">KLDO_g4297</name>
</gene>
<feature type="domain" description="SH3" evidence="4">
    <location>
        <begin position="2"/>
        <end position="66"/>
    </location>
</feature>
<dbReference type="AlphaFoldDB" id="A0A0A8LCU5"/>
<feature type="compositionally biased region" description="Polar residues" evidence="3">
    <location>
        <begin position="86"/>
        <end position="104"/>
    </location>
</feature>
<feature type="region of interest" description="Disordered" evidence="3">
    <location>
        <begin position="79"/>
        <end position="593"/>
    </location>
</feature>
<dbReference type="Pfam" id="PF25459">
    <property type="entry name" value="AIM3_BBC1_C"/>
    <property type="match status" value="1"/>
</dbReference>
<feature type="compositionally biased region" description="Low complexity" evidence="3">
    <location>
        <begin position="508"/>
        <end position="522"/>
    </location>
</feature>
<feature type="compositionally biased region" description="Pro residues" evidence="3">
    <location>
        <begin position="538"/>
        <end position="558"/>
    </location>
</feature>
<feature type="compositionally biased region" description="Low complexity" evidence="3">
    <location>
        <begin position="187"/>
        <end position="200"/>
    </location>
</feature>
<accession>A0A0A8LCU5</accession>
<dbReference type="InterPro" id="IPR001452">
    <property type="entry name" value="SH3_domain"/>
</dbReference>
<dbReference type="SUPFAM" id="SSF50044">
    <property type="entry name" value="SH3-domain"/>
    <property type="match status" value="1"/>
</dbReference>
<reference evidence="5 6" key="1">
    <citation type="submission" date="2014-03" db="EMBL/GenBank/DDBJ databases">
        <title>The genome of Kluyveromyces dobzhanskii.</title>
        <authorList>
            <person name="Nystedt B."/>
            <person name="Astrom S."/>
        </authorList>
    </citation>
    <scope>NUCLEOTIDE SEQUENCE [LARGE SCALE GENOMIC DNA]</scope>
    <source>
        <strain evidence="5 6">CBS 2104</strain>
    </source>
</reference>
<dbReference type="InterPro" id="IPR036028">
    <property type="entry name" value="SH3-like_dom_sf"/>
</dbReference>
<evidence type="ECO:0000256" key="3">
    <source>
        <dbReference type="SAM" id="MobiDB-lite"/>
    </source>
</evidence>
<dbReference type="SMART" id="SM00326">
    <property type="entry name" value="SH3"/>
    <property type="match status" value="1"/>
</dbReference>
<keyword evidence="1 2" id="KW-0728">SH3 domain</keyword>
<dbReference type="Proteomes" id="UP000031516">
    <property type="component" value="Unassembled WGS sequence"/>
</dbReference>
<feature type="compositionally biased region" description="Pro residues" evidence="3">
    <location>
        <begin position="569"/>
        <end position="585"/>
    </location>
</feature>
<feature type="compositionally biased region" description="Basic and acidic residues" evidence="3">
    <location>
        <begin position="146"/>
        <end position="155"/>
    </location>
</feature>
<dbReference type="InterPro" id="IPR057402">
    <property type="entry name" value="AIM3_BBC1_C"/>
</dbReference>
<evidence type="ECO:0000256" key="1">
    <source>
        <dbReference type="ARBA" id="ARBA00022443"/>
    </source>
</evidence>
<name>A0A0A8LCU5_9SACH</name>
<proteinExistence type="predicted"/>
<dbReference type="OrthoDB" id="207120at2759"/>
<dbReference type="CDD" id="cd11887">
    <property type="entry name" value="SH3_Bbc1"/>
    <property type="match status" value="1"/>
</dbReference>
<feature type="compositionally biased region" description="Basic and acidic residues" evidence="3">
    <location>
        <begin position="283"/>
        <end position="294"/>
    </location>
</feature>
<evidence type="ECO:0000259" key="4">
    <source>
        <dbReference type="PROSITE" id="PS50002"/>
    </source>
</evidence>
<feature type="compositionally biased region" description="Acidic residues" evidence="3">
    <location>
        <begin position="217"/>
        <end position="229"/>
    </location>
</feature>
<dbReference type="Pfam" id="PF00018">
    <property type="entry name" value="SH3_1"/>
    <property type="match status" value="1"/>
</dbReference>